<dbReference type="InterPro" id="IPR008591">
    <property type="entry name" value="GINS_Sld5"/>
</dbReference>
<dbReference type="PANTHER" id="PTHR21206:SF0">
    <property type="entry name" value="DNA REPLICATION COMPLEX GINS PROTEIN SLD5"/>
    <property type="match status" value="1"/>
</dbReference>
<dbReference type="AlphaFoldDB" id="A0A0N4VK25"/>
<evidence type="ECO:0000313" key="1">
    <source>
        <dbReference type="EMBL" id="VDD95770.1"/>
    </source>
</evidence>
<dbReference type="Proteomes" id="UP000274131">
    <property type="component" value="Unassembled WGS sequence"/>
</dbReference>
<dbReference type="CDD" id="cd11711">
    <property type="entry name" value="GINS_A_Sld5"/>
    <property type="match status" value="1"/>
</dbReference>
<dbReference type="GO" id="GO:0000727">
    <property type="term" value="P:double-strand break repair via break-induced replication"/>
    <property type="evidence" value="ECO:0007669"/>
    <property type="project" value="TreeGrafter"/>
</dbReference>
<dbReference type="GO" id="GO:0000811">
    <property type="term" value="C:GINS complex"/>
    <property type="evidence" value="ECO:0007669"/>
    <property type="project" value="TreeGrafter"/>
</dbReference>
<proteinExistence type="predicted"/>
<dbReference type="Gene3D" id="1.20.58.1030">
    <property type="match status" value="1"/>
</dbReference>
<evidence type="ECO:0000313" key="2">
    <source>
        <dbReference type="Proteomes" id="UP000274131"/>
    </source>
</evidence>
<dbReference type="InterPro" id="IPR036224">
    <property type="entry name" value="GINS_bundle-like_dom_sf"/>
</dbReference>
<protein>
    <submittedName>
        <fullName evidence="3">DNA replication complex GINS protein SLD5</fullName>
    </submittedName>
</protein>
<name>A0A0N4VK25_ENTVE</name>
<reference evidence="3" key="1">
    <citation type="submission" date="2017-02" db="UniProtKB">
        <authorList>
            <consortium name="WormBaseParasite"/>
        </authorList>
    </citation>
    <scope>IDENTIFICATION</scope>
</reference>
<keyword evidence="2" id="KW-1185">Reference proteome</keyword>
<gene>
    <name evidence="1" type="ORF">EVEC_LOCUS10521</name>
</gene>
<dbReference type="EMBL" id="UXUI01010915">
    <property type="protein sequence ID" value="VDD95770.1"/>
    <property type="molecule type" value="Genomic_DNA"/>
</dbReference>
<accession>A0A0N4VK25</accession>
<sequence length="349" mass="39474">MELGRAEEEFRVTGVTDSPDCSQGHFEDEGVTPADVLLQLTTAWRSERCAPVLLPHRYDLVDCMMDQISGMQENLRNDKSKFSLKHAVHKMELYRTAFLVNDYVRERLKKIESNPRRWLLEDELRKRDGETELLDSREICFAQRFFHAAGSMMRSCFLDELPLAVKAIPLPEDDGSLKSVFVEVKADGAGEVSVPTLLDPLAENLVNLERNVVYLLPYKKPRTRAEAARSGYSAQNKHLTAEPTHTSYARGTQKVPRSWELTDQPRDWRNEDIRACPASLRNPNPSPSCISAARIVVYSTTSPVKQNFTDYSTYGVFATALLPASSKTYMKVPQRMSVSKRNGEQAGLK</sequence>
<reference evidence="1 2" key="2">
    <citation type="submission" date="2018-10" db="EMBL/GenBank/DDBJ databases">
        <authorList>
            <consortium name="Pathogen Informatics"/>
        </authorList>
    </citation>
    <scope>NUCLEOTIDE SEQUENCE [LARGE SCALE GENOMIC DNA]</scope>
</reference>
<dbReference type="WBParaSite" id="EVEC_0001120701-mRNA-1">
    <property type="protein sequence ID" value="EVEC_0001120701-mRNA-1"/>
    <property type="gene ID" value="EVEC_0001120701"/>
</dbReference>
<dbReference type="SUPFAM" id="SSF158573">
    <property type="entry name" value="GINS helical bundle-like"/>
    <property type="match status" value="1"/>
</dbReference>
<dbReference type="OrthoDB" id="338231at2759"/>
<dbReference type="InterPro" id="IPR038749">
    <property type="entry name" value="Sld5_GINS_A"/>
</dbReference>
<dbReference type="GO" id="GO:0006261">
    <property type="term" value="P:DNA-templated DNA replication"/>
    <property type="evidence" value="ECO:0007669"/>
    <property type="project" value="InterPro"/>
</dbReference>
<evidence type="ECO:0000313" key="3">
    <source>
        <dbReference type="WBParaSite" id="EVEC_0001120701-mRNA-1"/>
    </source>
</evidence>
<dbReference type="PANTHER" id="PTHR21206">
    <property type="entry name" value="SLD5 PROTEIN"/>
    <property type="match status" value="1"/>
</dbReference>
<dbReference type="STRING" id="51028.A0A0N4VK25"/>
<organism evidence="3">
    <name type="scientific">Enterobius vermicularis</name>
    <name type="common">Human pinworm</name>
    <dbReference type="NCBI Taxonomy" id="51028"/>
    <lineage>
        <taxon>Eukaryota</taxon>
        <taxon>Metazoa</taxon>
        <taxon>Ecdysozoa</taxon>
        <taxon>Nematoda</taxon>
        <taxon>Chromadorea</taxon>
        <taxon>Rhabditida</taxon>
        <taxon>Spirurina</taxon>
        <taxon>Oxyuridomorpha</taxon>
        <taxon>Oxyuroidea</taxon>
        <taxon>Oxyuridae</taxon>
        <taxon>Enterobius</taxon>
    </lineage>
</organism>